<protein>
    <submittedName>
        <fullName evidence="1">Uncharacterized protein</fullName>
    </submittedName>
</protein>
<gene>
    <name evidence="1" type="ORF">BDV41DRAFT_541073</name>
</gene>
<evidence type="ECO:0000313" key="1">
    <source>
        <dbReference type="EMBL" id="KAE8311704.1"/>
    </source>
</evidence>
<proteinExistence type="predicted"/>
<accession>A0A5N6VSX5</accession>
<evidence type="ECO:0000313" key="2">
    <source>
        <dbReference type="Proteomes" id="UP000325433"/>
    </source>
</evidence>
<dbReference type="Proteomes" id="UP000325433">
    <property type="component" value="Unassembled WGS sequence"/>
</dbReference>
<organism evidence="1 2">
    <name type="scientific">Aspergillus transmontanensis</name>
    <dbReference type="NCBI Taxonomy" id="1034304"/>
    <lineage>
        <taxon>Eukaryota</taxon>
        <taxon>Fungi</taxon>
        <taxon>Dikarya</taxon>
        <taxon>Ascomycota</taxon>
        <taxon>Pezizomycotina</taxon>
        <taxon>Eurotiomycetes</taxon>
        <taxon>Eurotiomycetidae</taxon>
        <taxon>Eurotiales</taxon>
        <taxon>Aspergillaceae</taxon>
        <taxon>Aspergillus</taxon>
        <taxon>Aspergillus subgen. Circumdati</taxon>
    </lineage>
</organism>
<dbReference type="EMBL" id="ML738340">
    <property type="protein sequence ID" value="KAE8311704.1"/>
    <property type="molecule type" value="Genomic_DNA"/>
</dbReference>
<dbReference type="AlphaFoldDB" id="A0A5N6VSX5"/>
<keyword evidence="2" id="KW-1185">Reference proteome</keyword>
<reference evidence="2" key="1">
    <citation type="submission" date="2019-04" db="EMBL/GenBank/DDBJ databases">
        <title>Friends and foes A comparative genomics studyof 23 Aspergillus species from section Flavi.</title>
        <authorList>
            <consortium name="DOE Joint Genome Institute"/>
            <person name="Kjaerbolling I."/>
            <person name="Vesth T."/>
            <person name="Frisvad J.C."/>
            <person name="Nybo J.L."/>
            <person name="Theobald S."/>
            <person name="Kildgaard S."/>
            <person name="Isbrandt T."/>
            <person name="Kuo A."/>
            <person name="Sato A."/>
            <person name="Lyhne E.K."/>
            <person name="Kogle M.E."/>
            <person name="Wiebenga A."/>
            <person name="Kun R.S."/>
            <person name="Lubbers R.J."/>
            <person name="Makela M.R."/>
            <person name="Barry K."/>
            <person name="Chovatia M."/>
            <person name="Clum A."/>
            <person name="Daum C."/>
            <person name="Haridas S."/>
            <person name="He G."/>
            <person name="LaButti K."/>
            <person name="Lipzen A."/>
            <person name="Mondo S."/>
            <person name="Riley R."/>
            <person name="Salamov A."/>
            <person name="Simmons B.A."/>
            <person name="Magnuson J.K."/>
            <person name="Henrissat B."/>
            <person name="Mortensen U.H."/>
            <person name="Larsen T.O."/>
            <person name="Devries R.P."/>
            <person name="Grigoriev I.V."/>
            <person name="Machida M."/>
            <person name="Baker S.E."/>
            <person name="Andersen M.R."/>
        </authorList>
    </citation>
    <scope>NUCLEOTIDE SEQUENCE [LARGE SCALE GENOMIC DNA]</scope>
    <source>
        <strain evidence="2">CBS 130015</strain>
    </source>
</reference>
<name>A0A5N6VSX5_9EURO</name>
<sequence>MRNDVLTVRLHRNDQPLWMVVYISCPAVLVFADDGLAEVIGDSLVSMLDVYDDGICGGGIHSRTRPGAGI</sequence>